<proteinExistence type="predicted"/>
<evidence type="ECO:0000259" key="1">
    <source>
        <dbReference type="Pfam" id="PF13360"/>
    </source>
</evidence>
<dbReference type="Proteomes" id="UP000010366">
    <property type="component" value="Chromosome"/>
</dbReference>
<organism evidence="2 3">
    <name type="scientific">Chamaesiphon minutus (strain ATCC 27169 / PCC 6605)</name>
    <dbReference type="NCBI Taxonomy" id="1173020"/>
    <lineage>
        <taxon>Bacteria</taxon>
        <taxon>Bacillati</taxon>
        <taxon>Cyanobacteriota</taxon>
        <taxon>Cyanophyceae</taxon>
        <taxon>Gomontiellales</taxon>
        <taxon>Chamaesiphonaceae</taxon>
        <taxon>Chamaesiphon</taxon>
    </lineage>
</organism>
<dbReference type="OrthoDB" id="569343at2"/>
<evidence type="ECO:0000313" key="3">
    <source>
        <dbReference type="Proteomes" id="UP000010366"/>
    </source>
</evidence>
<reference evidence="2 3" key="1">
    <citation type="submission" date="2012-05" db="EMBL/GenBank/DDBJ databases">
        <title>Finished chromosome of genome of Chamaesiphon sp. PCC 6605.</title>
        <authorList>
            <consortium name="US DOE Joint Genome Institute"/>
            <person name="Gugger M."/>
            <person name="Coursin T."/>
            <person name="Rippka R."/>
            <person name="Tandeau De Marsac N."/>
            <person name="Huntemann M."/>
            <person name="Wei C.-L."/>
            <person name="Han J."/>
            <person name="Detter J.C."/>
            <person name="Han C."/>
            <person name="Tapia R."/>
            <person name="Chen A."/>
            <person name="Kyrpides N."/>
            <person name="Mavromatis K."/>
            <person name="Markowitz V."/>
            <person name="Szeto E."/>
            <person name="Ivanova N."/>
            <person name="Pagani I."/>
            <person name="Pati A."/>
            <person name="Goodwin L."/>
            <person name="Nordberg H.P."/>
            <person name="Cantor M.N."/>
            <person name="Hua S.X."/>
            <person name="Woyke T."/>
            <person name="Kerfeld C.A."/>
        </authorList>
    </citation>
    <scope>NUCLEOTIDE SEQUENCE [LARGE SCALE GENOMIC DNA]</scope>
    <source>
        <strain evidence="3">ATCC 27169 / PCC 6605</strain>
    </source>
</reference>
<dbReference type="Pfam" id="PF13360">
    <property type="entry name" value="PQQ_2"/>
    <property type="match status" value="2"/>
</dbReference>
<dbReference type="InterPro" id="IPR018391">
    <property type="entry name" value="PQQ_b-propeller_rpt"/>
</dbReference>
<dbReference type="HOGENOM" id="CLU_596774_0_0_3"/>
<dbReference type="SMART" id="SM00564">
    <property type="entry name" value="PQQ"/>
    <property type="match status" value="7"/>
</dbReference>
<keyword evidence="3" id="KW-1185">Reference proteome</keyword>
<dbReference type="STRING" id="1173020.Cha6605_3047"/>
<feature type="domain" description="Pyrrolo-quinoline quinone repeat" evidence="1">
    <location>
        <begin position="181"/>
        <end position="363"/>
    </location>
</feature>
<feature type="domain" description="Pyrrolo-quinoline quinone repeat" evidence="1">
    <location>
        <begin position="8"/>
        <end position="148"/>
    </location>
</feature>
<name>K9UHZ1_CHAP6</name>
<dbReference type="RefSeq" id="WP_015160219.1">
    <property type="nucleotide sequence ID" value="NC_019697.1"/>
</dbReference>
<dbReference type="SUPFAM" id="SSF50998">
    <property type="entry name" value="Quinoprotein alcohol dehydrogenase-like"/>
    <property type="match status" value="2"/>
</dbReference>
<accession>K9UHZ1</accession>
<dbReference type="AlphaFoldDB" id="K9UHZ1"/>
<dbReference type="eggNOG" id="COG1520">
    <property type="taxonomic scope" value="Bacteria"/>
</dbReference>
<dbReference type="PANTHER" id="PTHR34512:SF30">
    <property type="entry name" value="OUTER MEMBRANE PROTEIN ASSEMBLY FACTOR BAMB"/>
    <property type="match status" value="1"/>
</dbReference>
<dbReference type="InterPro" id="IPR002372">
    <property type="entry name" value="PQQ_rpt_dom"/>
</dbReference>
<evidence type="ECO:0000313" key="2">
    <source>
        <dbReference type="EMBL" id="AFY94076.1"/>
    </source>
</evidence>
<dbReference type="InterPro" id="IPR011047">
    <property type="entry name" value="Quinoprotein_ADH-like_sf"/>
</dbReference>
<sequence length="458" mass="51908">MQFLRANWWKLTLLGGAVAVASWGGWGYADQRRPTLIALNTNTGKLAWVYPLADDFGYSKGPIAGNGKVVLDGCIKTADKNCGAYQIQTFDARSGKLLWRDRPTGEYEPYEIASNQSAVIQNDRLYHQLENQLRSIDLATGTQQWQIPRRWFSRNGIWFGMGLVARSDKLAMLELGNRQRSLQILDPKTGKLQQQATITIPKLESTRHIIATNDRTLFLETSGLVSADTPNTFYDRGTSAVTAYNSKTLQPRFRTDIKSSGIFQMEPIGNILLLGNYNDYDPKTEGAALMAIDANTGKTIWQKTRSQIDCHSWSGNEYQVDADTVYFDCNRDGEYNLEDRSRIVALSTQTGAVRWQTQLSADSSIRHLPAAMTARQYLTFRRVTKAKADRTQVVALDRQTGKLLWAFPLFDDEGKYRGFRAIVAAEDDRFFALNLLPRWQVWLLQMDLSWYINQPIAN</sequence>
<dbReference type="EMBL" id="CP003600">
    <property type="protein sequence ID" value="AFY94076.1"/>
    <property type="molecule type" value="Genomic_DNA"/>
</dbReference>
<gene>
    <name evidence="2" type="ORF">Cha6605_3047</name>
</gene>
<protein>
    <recommendedName>
        <fullName evidence="1">Pyrrolo-quinoline quinone repeat domain-containing protein</fullName>
    </recommendedName>
</protein>
<dbReference type="InterPro" id="IPR015943">
    <property type="entry name" value="WD40/YVTN_repeat-like_dom_sf"/>
</dbReference>
<dbReference type="PANTHER" id="PTHR34512">
    <property type="entry name" value="CELL SURFACE PROTEIN"/>
    <property type="match status" value="1"/>
</dbReference>
<dbReference type="Gene3D" id="2.130.10.10">
    <property type="entry name" value="YVTN repeat-like/Quinoprotein amine dehydrogenase"/>
    <property type="match status" value="2"/>
</dbReference>
<dbReference type="KEGG" id="cmp:Cha6605_3047"/>